<reference evidence="1 2" key="1">
    <citation type="submission" date="2014-10" db="EMBL/GenBank/DDBJ databases">
        <title>Draft genome of the hookworm Ancylostoma caninum.</title>
        <authorList>
            <person name="Mitreva M."/>
        </authorList>
    </citation>
    <scope>NUCLEOTIDE SEQUENCE [LARGE SCALE GENOMIC DNA]</scope>
    <source>
        <strain evidence="1 2">Baltimore</strain>
    </source>
</reference>
<organism evidence="1 2">
    <name type="scientific">Ancylostoma caninum</name>
    <name type="common">Dog hookworm</name>
    <dbReference type="NCBI Taxonomy" id="29170"/>
    <lineage>
        <taxon>Eukaryota</taxon>
        <taxon>Metazoa</taxon>
        <taxon>Ecdysozoa</taxon>
        <taxon>Nematoda</taxon>
        <taxon>Chromadorea</taxon>
        <taxon>Rhabditida</taxon>
        <taxon>Rhabditina</taxon>
        <taxon>Rhabditomorpha</taxon>
        <taxon>Strongyloidea</taxon>
        <taxon>Ancylostomatidae</taxon>
        <taxon>Ancylostomatinae</taxon>
        <taxon>Ancylostoma</taxon>
    </lineage>
</organism>
<dbReference type="EMBL" id="JOJR01005692">
    <property type="protein sequence ID" value="RCN26895.1"/>
    <property type="molecule type" value="Genomic_DNA"/>
</dbReference>
<feature type="non-terminal residue" evidence="1">
    <location>
        <position position="1"/>
    </location>
</feature>
<accession>A0A368F7R0</accession>
<dbReference type="Proteomes" id="UP000252519">
    <property type="component" value="Unassembled WGS sequence"/>
</dbReference>
<gene>
    <name evidence="1" type="ORF">ANCCAN_27377</name>
</gene>
<comment type="caution">
    <text evidence="1">The sequence shown here is derived from an EMBL/GenBank/DDBJ whole genome shotgun (WGS) entry which is preliminary data.</text>
</comment>
<dbReference type="AlphaFoldDB" id="A0A368F7R0"/>
<keyword evidence="2" id="KW-1185">Reference proteome</keyword>
<sequence length="171" mass="19769">LCVGGEDVACNPIEIANCVEISKLNFSRKWKEHVLALTKGEEIFNMDAKQRRQAIRCFRRKLFDLSDEDVATIDNRKVSRKTKMKLLAMRCADGVINNEQRRAEVVKHINEGISLAVQYEKGPLPFSSPLSCYYHVEKHGIDTVPAFYFEAKIDVPENPWSRENIFKIYFE</sequence>
<feature type="non-terminal residue" evidence="1">
    <location>
        <position position="171"/>
    </location>
</feature>
<proteinExistence type="predicted"/>
<evidence type="ECO:0000313" key="2">
    <source>
        <dbReference type="Proteomes" id="UP000252519"/>
    </source>
</evidence>
<name>A0A368F7R0_ANCCA</name>
<evidence type="ECO:0000313" key="1">
    <source>
        <dbReference type="EMBL" id="RCN26895.1"/>
    </source>
</evidence>
<protein>
    <submittedName>
        <fullName evidence="1">Uncharacterized protein</fullName>
    </submittedName>
</protein>